<accession>A0A939EID8</accession>
<dbReference type="Pfam" id="PF12911">
    <property type="entry name" value="OppC_N"/>
    <property type="match status" value="1"/>
</dbReference>
<dbReference type="Proteomes" id="UP000664096">
    <property type="component" value="Unassembled WGS sequence"/>
</dbReference>
<dbReference type="AlphaFoldDB" id="A0A939EID8"/>
<feature type="transmembrane region" description="Helical" evidence="7">
    <location>
        <begin position="155"/>
        <end position="172"/>
    </location>
</feature>
<dbReference type="GO" id="GO:0005886">
    <property type="term" value="C:plasma membrane"/>
    <property type="evidence" value="ECO:0007669"/>
    <property type="project" value="UniProtKB-SubCell"/>
</dbReference>
<reference evidence="9" key="1">
    <citation type="submission" date="2020-12" db="EMBL/GenBank/DDBJ databases">
        <title>Oil enriched cultivation method for isolating marine PHA-producing bacteria.</title>
        <authorList>
            <person name="Zheng W."/>
            <person name="Yu S."/>
            <person name="Huang Y."/>
        </authorList>
    </citation>
    <scope>NUCLEOTIDE SEQUENCE</scope>
    <source>
        <strain evidence="9">SY-2-12</strain>
    </source>
</reference>
<evidence type="ECO:0000256" key="1">
    <source>
        <dbReference type="ARBA" id="ARBA00004651"/>
    </source>
</evidence>
<gene>
    <name evidence="9" type="ORF">JF539_17535</name>
</gene>
<proteinExistence type="inferred from homology"/>
<dbReference type="PROSITE" id="PS50928">
    <property type="entry name" value="ABC_TM1"/>
    <property type="match status" value="1"/>
</dbReference>
<dbReference type="InterPro" id="IPR035906">
    <property type="entry name" value="MetI-like_sf"/>
</dbReference>
<name>A0A939EID8_9HYPH</name>
<dbReference type="PANTHER" id="PTHR43386:SF25">
    <property type="entry name" value="PEPTIDE ABC TRANSPORTER PERMEASE PROTEIN"/>
    <property type="match status" value="1"/>
</dbReference>
<evidence type="ECO:0000256" key="4">
    <source>
        <dbReference type="ARBA" id="ARBA00022692"/>
    </source>
</evidence>
<dbReference type="SUPFAM" id="SSF161098">
    <property type="entry name" value="MetI-like"/>
    <property type="match status" value="1"/>
</dbReference>
<organism evidence="9 10">
    <name type="scientific">Roseibium aggregatum</name>
    <dbReference type="NCBI Taxonomy" id="187304"/>
    <lineage>
        <taxon>Bacteria</taxon>
        <taxon>Pseudomonadati</taxon>
        <taxon>Pseudomonadota</taxon>
        <taxon>Alphaproteobacteria</taxon>
        <taxon>Hyphomicrobiales</taxon>
        <taxon>Stappiaceae</taxon>
        <taxon>Roseibium</taxon>
    </lineage>
</organism>
<feature type="transmembrane region" description="Helical" evidence="7">
    <location>
        <begin position="128"/>
        <end position="149"/>
    </location>
</feature>
<dbReference type="InterPro" id="IPR000515">
    <property type="entry name" value="MetI-like"/>
</dbReference>
<dbReference type="InterPro" id="IPR025966">
    <property type="entry name" value="OppC_N"/>
</dbReference>
<keyword evidence="2 7" id="KW-0813">Transport</keyword>
<feature type="domain" description="ABC transmembrane type-1" evidence="8">
    <location>
        <begin position="89"/>
        <end position="278"/>
    </location>
</feature>
<dbReference type="InterPro" id="IPR050366">
    <property type="entry name" value="BP-dependent_transpt_permease"/>
</dbReference>
<dbReference type="EMBL" id="JAEKJZ010000003">
    <property type="protein sequence ID" value="MBN9672159.1"/>
    <property type="molecule type" value="Genomic_DNA"/>
</dbReference>
<dbReference type="Gene3D" id="1.10.3720.10">
    <property type="entry name" value="MetI-like"/>
    <property type="match status" value="1"/>
</dbReference>
<keyword evidence="6 7" id="KW-0472">Membrane</keyword>
<dbReference type="RefSeq" id="WP_207141985.1">
    <property type="nucleotide sequence ID" value="NZ_JAEKJZ010000003.1"/>
</dbReference>
<evidence type="ECO:0000313" key="9">
    <source>
        <dbReference type="EMBL" id="MBN9672159.1"/>
    </source>
</evidence>
<dbReference type="NCBIfam" id="NF045474">
    <property type="entry name" value="Opp2C"/>
    <property type="match status" value="1"/>
</dbReference>
<dbReference type="PANTHER" id="PTHR43386">
    <property type="entry name" value="OLIGOPEPTIDE TRANSPORT SYSTEM PERMEASE PROTEIN APPC"/>
    <property type="match status" value="1"/>
</dbReference>
<evidence type="ECO:0000313" key="10">
    <source>
        <dbReference type="Proteomes" id="UP000664096"/>
    </source>
</evidence>
<dbReference type="InterPro" id="IPR053385">
    <property type="entry name" value="ABC_transport_permease"/>
</dbReference>
<evidence type="ECO:0000256" key="3">
    <source>
        <dbReference type="ARBA" id="ARBA00022475"/>
    </source>
</evidence>
<keyword evidence="3" id="KW-1003">Cell membrane</keyword>
<evidence type="ECO:0000256" key="2">
    <source>
        <dbReference type="ARBA" id="ARBA00022448"/>
    </source>
</evidence>
<evidence type="ECO:0000256" key="7">
    <source>
        <dbReference type="RuleBase" id="RU363032"/>
    </source>
</evidence>
<comment type="subcellular location">
    <subcellularLocation>
        <location evidence="1 7">Cell membrane</location>
        <topology evidence="1 7">Multi-pass membrane protein</topology>
    </subcellularLocation>
</comment>
<evidence type="ECO:0000256" key="6">
    <source>
        <dbReference type="ARBA" id="ARBA00023136"/>
    </source>
</evidence>
<dbReference type="Pfam" id="PF00528">
    <property type="entry name" value="BPD_transp_1"/>
    <property type="match status" value="1"/>
</dbReference>
<comment type="caution">
    <text evidence="9">The sequence shown here is derived from an EMBL/GenBank/DDBJ whole genome shotgun (WGS) entry which is preliminary data.</text>
</comment>
<feature type="transmembrane region" description="Helical" evidence="7">
    <location>
        <begin position="29"/>
        <end position="50"/>
    </location>
</feature>
<keyword evidence="4 7" id="KW-0812">Transmembrane</keyword>
<protein>
    <submittedName>
        <fullName evidence="9">ABC transporter permease</fullName>
    </submittedName>
</protein>
<comment type="similarity">
    <text evidence="7">Belongs to the binding-protein-dependent transport system permease family.</text>
</comment>
<feature type="transmembrane region" description="Helical" evidence="7">
    <location>
        <begin position="256"/>
        <end position="277"/>
    </location>
</feature>
<evidence type="ECO:0000259" key="8">
    <source>
        <dbReference type="PROSITE" id="PS50928"/>
    </source>
</evidence>
<feature type="transmembrane region" description="Helical" evidence="7">
    <location>
        <begin position="91"/>
        <end position="116"/>
    </location>
</feature>
<evidence type="ECO:0000256" key="5">
    <source>
        <dbReference type="ARBA" id="ARBA00022989"/>
    </source>
</evidence>
<dbReference type="GO" id="GO:0055085">
    <property type="term" value="P:transmembrane transport"/>
    <property type="evidence" value="ECO:0007669"/>
    <property type="project" value="InterPro"/>
</dbReference>
<sequence>MSLQTASVTGGTSSETMLKLKQFMSNRGAVLGLVIVMTLIVVALFAPMIAPYDPQMMGAGRRLQPPSFAYPFGTDEFGRDLYSRVIYGSRLTLLIAAIAVGIALAVGLTIGLIGGYAGGWTERVVMRLVDVVFSFTETLIALAAVAILGPSLKNAMIAVGIATMPFYARICYSTVLVEKNKPYFEATVAAGAGHARILFLHLLPNILPTMVVVATLGVSTAILAAAGLSFLGLGAQPPSPEWGWMLSAGRDYFSRAPWMMIVPGVAIAITVLGFNLLGDGVREILDPRQTNRR</sequence>
<keyword evidence="5 7" id="KW-1133">Transmembrane helix</keyword>
<dbReference type="CDD" id="cd06261">
    <property type="entry name" value="TM_PBP2"/>
    <property type="match status" value="1"/>
</dbReference>